<comment type="caution">
    <text evidence="1">The sequence shown here is derived from an EMBL/GenBank/DDBJ whole genome shotgun (WGS) entry which is preliminary data.</text>
</comment>
<evidence type="ECO:0000313" key="1">
    <source>
        <dbReference type="EMBL" id="OLN89247.1"/>
    </source>
</evidence>
<organism evidence="1 2">
    <name type="scientific">Colletotrichum chlorophyti</name>
    <dbReference type="NCBI Taxonomy" id="708187"/>
    <lineage>
        <taxon>Eukaryota</taxon>
        <taxon>Fungi</taxon>
        <taxon>Dikarya</taxon>
        <taxon>Ascomycota</taxon>
        <taxon>Pezizomycotina</taxon>
        <taxon>Sordariomycetes</taxon>
        <taxon>Hypocreomycetidae</taxon>
        <taxon>Glomerellales</taxon>
        <taxon>Glomerellaceae</taxon>
        <taxon>Colletotrichum</taxon>
    </lineage>
</organism>
<evidence type="ECO:0000313" key="2">
    <source>
        <dbReference type="Proteomes" id="UP000186583"/>
    </source>
</evidence>
<dbReference type="EMBL" id="MPGH01000082">
    <property type="protein sequence ID" value="OLN89247.1"/>
    <property type="molecule type" value="Genomic_DNA"/>
</dbReference>
<dbReference type="Proteomes" id="UP000186583">
    <property type="component" value="Unassembled WGS sequence"/>
</dbReference>
<name>A0A1Q8RWS8_9PEZI</name>
<protein>
    <submittedName>
        <fullName evidence="1">Uncharacterized protein</fullName>
    </submittedName>
</protein>
<dbReference type="AlphaFoldDB" id="A0A1Q8RWS8"/>
<gene>
    <name evidence="1" type="ORF">CCHL11_09606</name>
</gene>
<proteinExistence type="predicted"/>
<dbReference type="OrthoDB" id="2013972at2759"/>
<dbReference type="STRING" id="708187.A0A1Q8RWS8"/>
<accession>A0A1Q8RWS8</accession>
<keyword evidence="2" id="KW-1185">Reference proteome</keyword>
<sequence length="51" mass="6032">MAPFTRIHNWSQEEVIVFMAEARKEFKDTSIHAYFKIWSISGRKTLDESKA</sequence>
<reference evidence="1 2" key="1">
    <citation type="submission" date="2016-11" db="EMBL/GenBank/DDBJ databases">
        <title>Draft Genome Assembly of Colletotrichum chlorophyti a pathogen of herbaceous plants.</title>
        <authorList>
            <person name="Gan P."/>
            <person name="Narusaka M."/>
            <person name="Tsushima A."/>
            <person name="Narusaka Y."/>
            <person name="Takano Y."/>
            <person name="Shirasu K."/>
        </authorList>
    </citation>
    <scope>NUCLEOTIDE SEQUENCE [LARGE SCALE GENOMIC DNA]</scope>
    <source>
        <strain evidence="1 2">NTL11</strain>
    </source>
</reference>